<evidence type="ECO:0000256" key="3">
    <source>
        <dbReference type="ARBA" id="ARBA00022475"/>
    </source>
</evidence>
<keyword evidence="4" id="KW-0433">Leucine-rich repeat</keyword>
<accession>A0AAW0ITI6</accession>
<evidence type="ECO:0000256" key="5">
    <source>
        <dbReference type="ARBA" id="ARBA00022692"/>
    </source>
</evidence>
<dbReference type="Pfam" id="PF13516">
    <property type="entry name" value="LRR_6"/>
    <property type="match status" value="1"/>
</dbReference>
<comment type="similarity">
    <text evidence="2">Belongs to the RLP family.</text>
</comment>
<evidence type="ECO:0000256" key="10">
    <source>
        <dbReference type="ARBA" id="ARBA00023180"/>
    </source>
</evidence>
<evidence type="ECO:0000256" key="7">
    <source>
        <dbReference type="ARBA" id="ARBA00022737"/>
    </source>
</evidence>
<dbReference type="PANTHER" id="PTHR48062">
    <property type="entry name" value="RECEPTOR-LIKE PROTEIN 14"/>
    <property type="match status" value="1"/>
</dbReference>
<dbReference type="EMBL" id="PKMF04000874">
    <property type="protein sequence ID" value="KAK7817604.1"/>
    <property type="molecule type" value="Genomic_DNA"/>
</dbReference>
<dbReference type="SMART" id="SM00369">
    <property type="entry name" value="LRR_TYP"/>
    <property type="match status" value="6"/>
</dbReference>
<sequence>MGWPLVKALLWSLLLFVQIHEHRACIEEERMGLLELKAFLKSHTNYTKPLLPTWVYETEVGCCSWERVNCSTTTGHVINLTLSKINNEQDFVRGTWFLNVSLLQPFKELRILDLSYNRIAGWLGNEESHCLSKMSKLTQLNLGHNNFDKEILRSLGALPVLKSLDLSFNNMWPLSDKDLRGNYYTGSITSYIGALSSLKAISLSENELNGTLNTPDLCALKKLEELSLAGNEFEGILPPCLNDLKTLWLLDISGNRFSGNLSTFPIANLTSLEYIDLSHNLFGGSLSSSPIAGLTSLWYIDLSYNRFDGIFSFNIFSNHSKLKVIQFLNDNNKPDIEIEDPSWGDPLFQLKVLVLSNCNLNKHTGSIPKFLYDQHELEVVDISQSKLNGSFPNWLLENNTGLQRLNLRSNSFTGQFYLPPNGDYKDLRWLDVSDNHIDGQLQENIGKMIPKLEHLNLSKNHFDGNFPSSIGIIPEWIGNLSMALSGTLVMSNNLFKGRVPCVMGQHIIIDFSHNVLSGSLPSCFNLQYVEHVLLQGNKLTGSLPKSIFNSSFLLTLDIRDNNFLNDIPGEIVGLPNLRELLLSGNHFTGMIPKQLCQLKRIHLIDLSNNSFSGSIPHCLHNITFEEIDADDLTYANNIFWPPYFGLPYESLLSKNFPIEDTDIECNEQVEINFVTKYRSNLYKGLILHMMSGLDFSFNKLTGVFLYINPYWQQRCFNFVENRMYWCHEFSVNMLKARSNCIRH</sequence>
<evidence type="ECO:0000256" key="4">
    <source>
        <dbReference type="ARBA" id="ARBA00022614"/>
    </source>
</evidence>
<organism evidence="13 14">
    <name type="scientific">Quercus suber</name>
    <name type="common">Cork oak</name>
    <dbReference type="NCBI Taxonomy" id="58331"/>
    <lineage>
        <taxon>Eukaryota</taxon>
        <taxon>Viridiplantae</taxon>
        <taxon>Streptophyta</taxon>
        <taxon>Embryophyta</taxon>
        <taxon>Tracheophyta</taxon>
        <taxon>Spermatophyta</taxon>
        <taxon>Magnoliopsida</taxon>
        <taxon>eudicotyledons</taxon>
        <taxon>Gunneridae</taxon>
        <taxon>Pentapetalae</taxon>
        <taxon>rosids</taxon>
        <taxon>fabids</taxon>
        <taxon>Fagales</taxon>
        <taxon>Fagaceae</taxon>
        <taxon>Quercus</taxon>
    </lineage>
</organism>
<dbReference type="InterPro" id="IPR003591">
    <property type="entry name" value="Leu-rich_rpt_typical-subtyp"/>
</dbReference>
<dbReference type="Pfam" id="PF13855">
    <property type="entry name" value="LRR_8"/>
    <property type="match status" value="1"/>
</dbReference>
<keyword evidence="10" id="KW-0325">Glycoprotein</keyword>
<dbReference type="Pfam" id="PF08263">
    <property type="entry name" value="LRRNT_2"/>
    <property type="match status" value="1"/>
</dbReference>
<comment type="caution">
    <text evidence="13">The sequence shown here is derived from an EMBL/GenBank/DDBJ whole genome shotgun (WGS) entry which is preliminary data.</text>
</comment>
<dbReference type="SUPFAM" id="SSF52058">
    <property type="entry name" value="L domain-like"/>
    <property type="match status" value="2"/>
</dbReference>
<proteinExistence type="inferred from homology"/>
<keyword evidence="9" id="KW-0472">Membrane</keyword>
<evidence type="ECO:0000256" key="8">
    <source>
        <dbReference type="ARBA" id="ARBA00022989"/>
    </source>
</evidence>
<comment type="subcellular location">
    <subcellularLocation>
        <location evidence="1">Cell membrane</location>
        <topology evidence="1">Single-pass type I membrane protein</topology>
    </subcellularLocation>
</comment>
<dbReference type="InterPro" id="IPR001611">
    <property type="entry name" value="Leu-rich_rpt"/>
</dbReference>
<evidence type="ECO:0000313" key="14">
    <source>
        <dbReference type="Proteomes" id="UP000237347"/>
    </source>
</evidence>
<keyword evidence="3" id="KW-1003">Cell membrane</keyword>
<protein>
    <submittedName>
        <fullName evidence="13">Receptor-like protein 56</fullName>
    </submittedName>
</protein>
<reference evidence="13 14" key="1">
    <citation type="journal article" date="2018" name="Sci. Data">
        <title>The draft genome sequence of cork oak.</title>
        <authorList>
            <person name="Ramos A.M."/>
            <person name="Usie A."/>
            <person name="Barbosa P."/>
            <person name="Barros P.M."/>
            <person name="Capote T."/>
            <person name="Chaves I."/>
            <person name="Simoes F."/>
            <person name="Abreu I."/>
            <person name="Carrasquinho I."/>
            <person name="Faro C."/>
            <person name="Guimaraes J.B."/>
            <person name="Mendonca D."/>
            <person name="Nobrega F."/>
            <person name="Rodrigues L."/>
            <person name="Saibo N.J.M."/>
            <person name="Varela M.C."/>
            <person name="Egas C."/>
            <person name="Matos J."/>
            <person name="Miguel C.M."/>
            <person name="Oliveira M.M."/>
            <person name="Ricardo C.P."/>
            <person name="Goncalves S."/>
        </authorList>
    </citation>
    <scope>NUCLEOTIDE SEQUENCE [LARGE SCALE GENOMIC DNA]</scope>
    <source>
        <strain evidence="14">cv. HL8</strain>
    </source>
</reference>
<feature type="chain" id="PRO_5043541745" evidence="11">
    <location>
        <begin position="25"/>
        <end position="743"/>
    </location>
</feature>
<evidence type="ECO:0000256" key="9">
    <source>
        <dbReference type="ARBA" id="ARBA00023136"/>
    </source>
</evidence>
<dbReference type="Proteomes" id="UP000237347">
    <property type="component" value="Unassembled WGS sequence"/>
</dbReference>
<dbReference type="InterPro" id="IPR013210">
    <property type="entry name" value="LRR_N_plant-typ"/>
</dbReference>
<dbReference type="InterPro" id="IPR051502">
    <property type="entry name" value="RLP_Defense_Trigger"/>
</dbReference>
<keyword evidence="5" id="KW-0812">Transmembrane</keyword>
<dbReference type="PANTHER" id="PTHR48062:SF52">
    <property type="entry name" value="RECEPTOR-LIKE PROTEIN 8-RELATED"/>
    <property type="match status" value="1"/>
</dbReference>
<feature type="domain" description="Leucine-rich repeat-containing N-terminal plant-type" evidence="12">
    <location>
        <begin position="28"/>
        <end position="71"/>
    </location>
</feature>
<evidence type="ECO:0000256" key="2">
    <source>
        <dbReference type="ARBA" id="ARBA00009592"/>
    </source>
</evidence>
<evidence type="ECO:0000313" key="13">
    <source>
        <dbReference type="EMBL" id="KAK7817604.1"/>
    </source>
</evidence>
<keyword evidence="14" id="KW-1185">Reference proteome</keyword>
<gene>
    <name evidence="13" type="primary">RLP56_9</name>
    <name evidence="13" type="ORF">CFP56_042640</name>
</gene>
<keyword evidence="8" id="KW-1133">Transmembrane helix</keyword>
<dbReference type="AlphaFoldDB" id="A0AAW0ITI6"/>
<dbReference type="Pfam" id="PF00560">
    <property type="entry name" value="LRR_1"/>
    <property type="match status" value="4"/>
</dbReference>
<evidence type="ECO:0000256" key="6">
    <source>
        <dbReference type="ARBA" id="ARBA00022729"/>
    </source>
</evidence>
<keyword evidence="7" id="KW-0677">Repeat</keyword>
<dbReference type="GO" id="GO:0005886">
    <property type="term" value="C:plasma membrane"/>
    <property type="evidence" value="ECO:0007669"/>
    <property type="project" value="UniProtKB-SubCell"/>
</dbReference>
<dbReference type="InterPro" id="IPR032675">
    <property type="entry name" value="LRR_dom_sf"/>
</dbReference>
<evidence type="ECO:0000256" key="11">
    <source>
        <dbReference type="SAM" id="SignalP"/>
    </source>
</evidence>
<dbReference type="Gene3D" id="3.80.10.10">
    <property type="entry name" value="Ribonuclease Inhibitor"/>
    <property type="match status" value="4"/>
</dbReference>
<evidence type="ECO:0000256" key="1">
    <source>
        <dbReference type="ARBA" id="ARBA00004251"/>
    </source>
</evidence>
<keyword evidence="6 11" id="KW-0732">Signal</keyword>
<feature type="signal peptide" evidence="11">
    <location>
        <begin position="1"/>
        <end position="24"/>
    </location>
</feature>
<name>A0AAW0ITI6_QUESU</name>
<evidence type="ECO:0000259" key="12">
    <source>
        <dbReference type="Pfam" id="PF08263"/>
    </source>
</evidence>